<dbReference type="Gene3D" id="3.90.25.10">
    <property type="entry name" value="UDP-galactose 4-epimerase, domain 1"/>
    <property type="match status" value="1"/>
</dbReference>
<evidence type="ECO:0000256" key="8">
    <source>
        <dbReference type="ARBA" id="ARBA00023144"/>
    </source>
</evidence>
<evidence type="ECO:0000256" key="5">
    <source>
        <dbReference type="ARBA" id="ARBA00013189"/>
    </source>
</evidence>
<evidence type="ECO:0000256" key="4">
    <source>
        <dbReference type="ARBA" id="ARBA00007637"/>
    </source>
</evidence>
<protein>
    <recommendedName>
        <fullName evidence="6 10">UDP-glucose 4-epimerase</fullName>
        <ecNumber evidence="5 10">5.1.3.2</ecNumber>
    </recommendedName>
</protein>
<evidence type="ECO:0000256" key="10">
    <source>
        <dbReference type="RuleBase" id="RU366046"/>
    </source>
</evidence>
<comment type="pathway">
    <text evidence="3 10">Carbohydrate metabolism; galactose metabolism.</text>
</comment>
<comment type="subunit">
    <text evidence="10">Homodimer.</text>
</comment>
<dbReference type="CDD" id="cd05247">
    <property type="entry name" value="UDP_G4E_1_SDR_e"/>
    <property type="match status" value="1"/>
</dbReference>
<comment type="similarity">
    <text evidence="4 10">Belongs to the NAD(P)-dependent epimerase/dehydratase family.</text>
</comment>
<dbReference type="AlphaFoldDB" id="A0AAE3DR70"/>
<comment type="catalytic activity">
    <reaction evidence="1 10">
        <text>UDP-alpha-D-glucose = UDP-alpha-D-galactose</text>
        <dbReference type="Rhea" id="RHEA:22168"/>
        <dbReference type="ChEBI" id="CHEBI:58885"/>
        <dbReference type="ChEBI" id="CHEBI:66914"/>
        <dbReference type="EC" id="5.1.3.2"/>
    </reaction>
</comment>
<evidence type="ECO:0000313" key="13">
    <source>
        <dbReference type="Proteomes" id="UP001197875"/>
    </source>
</evidence>
<dbReference type="PRINTS" id="PR01713">
    <property type="entry name" value="NUCEPIMERASE"/>
</dbReference>
<keyword evidence="9 10" id="KW-0413">Isomerase</keyword>
<dbReference type="EMBL" id="JAJEPR010000005">
    <property type="protein sequence ID" value="MCC2189065.1"/>
    <property type="molecule type" value="Genomic_DNA"/>
</dbReference>
<name>A0AAE3DR70_9FIRM</name>
<dbReference type="SUPFAM" id="SSF51735">
    <property type="entry name" value="NAD(P)-binding Rossmann-fold domains"/>
    <property type="match status" value="1"/>
</dbReference>
<evidence type="ECO:0000256" key="3">
    <source>
        <dbReference type="ARBA" id="ARBA00004947"/>
    </source>
</evidence>
<comment type="caution">
    <text evidence="12">The sequence shown here is derived from an EMBL/GenBank/DDBJ whole genome shotgun (WGS) entry which is preliminary data.</text>
</comment>
<dbReference type="PANTHER" id="PTHR43725:SF47">
    <property type="entry name" value="UDP-GLUCOSE 4-EPIMERASE"/>
    <property type="match status" value="1"/>
</dbReference>
<accession>A0AAE3DR70</accession>
<dbReference type="PANTHER" id="PTHR43725">
    <property type="entry name" value="UDP-GLUCOSE 4-EPIMERASE"/>
    <property type="match status" value="1"/>
</dbReference>
<feature type="domain" description="NAD-dependent epimerase/dehydratase" evidence="11">
    <location>
        <begin position="3"/>
        <end position="262"/>
    </location>
</feature>
<reference evidence="12 13" key="1">
    <citation type="submission" date="2021-10" db="EMBL/GenBank/DDBJ databases">
        <title>Anaerobic single-cell dispensing facilitates the cultivation of human gut bacteria.</title>
        <authorList>
            <person name="Afrizal A."/>
        </authorList>
    </citation>
    <scope>NUCLEOTIDE SEQUENCE [LARGE SCALE GENOMIC DNA]</scope>
    <source>
        <strain evidence="12 13">CLA-AA-H277</strain>
    </source>
</reference>
<dbReference type="NCBIfam" id="NF007956">
    <property type="entry name" value="PRK10675.1"/>
    <property type="match status" value="1"/>
</dbReference>
<evidence type="ECO:0000256" key="7">
    <source>
        <dbReference type="ARBA" id="ARBA00023027"/>
    </source>
</evidence>
<keyword evidence="10" id="KW-0119">Carbohydrate metabolism</keyword>
<evidence type="ECO:0000313" key="12">
    <source>
        <dbReference type="EMBL" id="MCC2189065.1"/>
    </source>
</evidence>
<dbReference type="InterPro" id="IPR001509">
    <property type="entry name" value="Epimerase_deHydtase"/>
</dbReference>
<dbReference type="NCBIfam" id="TIGR01179">
    <property type="entry name" value="galE"/>
    <property type="match status" value="1"/>
</dbReference>
<evidence type="ECO:0000256" key="1">
    <source>
        <dbReference type="ARBA" id="ARBA00000083"/>
    </source>
</evidence>
<evidence type="ECO:0000256" key="2">
    <source>
        <dbReference type="ARBA" id="ARBA00001911"/>
    </source>
</evidence>
<dbReference type="Proteomes" id="UP001197875">
    <property type="component" value="Unassembled WGS sequence"/>
</dbReference>
<evidence type="ECO:0000256" key="9">
    <source>
        <dbReference type="ARBA" id="ARBA00023235"/>
    </source>
</evidence>
<keyword evidence="8" id="KW-0299">Galactose metabolism</keyword>
<dbReference type="RefSeq" id="WP_227614509.1">
    <property type="nucleotide sequence ID" value="NZ_JAJEPR010000005.1"/>
</dbReference>
<dbReference type="InterPro" id="IPR036291">
    <property type="entry name" value="NAD(P)-bd_dom_sf"/>
</dbReference>
<dbReference type="Gene3D" id="3.40.50.720">
    <property type="entry name" value="NAD(P)-binding Rossmann-like Domain"/>
    <property type="match status" value="1"/>
</dbReference>
<keyword evidence="13" id="KW-1185">Reference proteome</keyword>
<dbReference type="GO" id="GO:0005829">
    <property type="term" value="C:cytosol"/>
    <property type="evidence" value="ECO:0007669"/>
    <property type="project" value="TreeGrafter"/>
</dbReference>
<evidence type="ECO:0000256" key="6">
    <source>
        <dbReference type="ARBA" id="ARBA00018569"/>
    </source>
</evidence>
<dbReference type="Pfam" id="PF01370">
    <property type="entry name" value="Epimerase"/>
    <property type="match status" value="1"/>
</dbReference>
<evidence type="ECO:0000259" key="11">
    <source>
        <dbReference type="Pfam" id="PF01370"/>
    </source>
</evidence>
<sequence length="338" mass="37213">MKILVTGGAGYIGSHTCIELLNEGHEVVVMDNLYNASEKALERVEKITGKKVIFYKEDMLNKEGMNKIFDEQKIDAVIHFAGLKAVGESVSKPLEYYHNNMTGTFNLCDVMRNHGVKNLIFSSSATVYGDPAFVPITEECPKGEVTNPYGRTKSMLEQVLTDLHTADPEWNILLLRYFNPIGAHESGLIGEDPKGIPNNLVPYIAQVAVGKLKCLGVFGDDYNTPDGTGVRDYIHVVDLAKGHVKALKKLAPGSGVNIYNLGTGKGYSVLDVLHAFEKACGKTLPYEIKPRRAGDIATCYCDASKAERELGWKAEFGIDRMCVDSWRWQSNNPNGYAG</sequence>
<comment type="cofactor">
    <cofactor evidence="2 10">
        <name>NAD(+)</name>
        <dbReference type="ChEBI" id="CHEBI:57540"/>
    </cofactor>
</comment>
<dbReference type="GO" id="GO:0003978">
    <property type="term" value="F:UDP-glucose 4-epimerase activity"/>
    <property type="evidence" value="ECO:0007669"/>
    <property type="project" value="UniProtKB-UniRule"/>
</dbReference>
<proteinExistence type="inferred from homology"/>
<keyword evidence="7 10" id="KW-0520">NAD</keyword>
<organism evidence="12 13">
    <name type="scientific">Fusicatenibacter faecihominis</name>
    <dbReference type="NCBI Taxonomy" id="2881276"/>
    <lineage>
        <taxon>Bacteria</taxon>
        <taxon>Bacillati</taxon>
        <taxon>Bacillota</taxon>
        <taxon>Clostridia</taxon>
        <taxon>Lachnospirales</taxon>
        <taxon>Lachnospiraceae</taxon>
        <taxon>Fusicatenibacter</taxon>
    </lineage>
</organism>
<dbReference type="EC" id="5.1.3.2" evidence="5 10"/>
<gene>
    <name evidence="12" type="primary">galE</name>
    <name evidence="12" type="ORF">LKD71_04380</name>
</gene>
<dbReference type="GO" id="GO:0006012">
    <property type="term" value="P:galactose metabolic process"/>
    <property type="evidence" value="ECO:0007669"/>
    <property type="project" value="UniProtKB-KW"/>
</dbReference>
<dbReference type="InterPro" id="IPR005886">
    <property type="entry name" value="UDP_G4E"/>
</dbReference>